<dbReference type="PANTHER" id="PTHR10359">
    <property type="entry name" value="A/G-SPECIFIC ADENINE GLYCOSYLASE/ENDONUCLEASE III"/>
    <property type="match status" value="1"/>
</dbReference>
<keyword evidence="4" id="KW-0227">DNA damage</keyword>
<dbReference type="InterPro" id="IPR023170">
    <property type="entry name" value="HhH_base_excis_C"/>
</dbReference>
<feature type="domain" description="HhH-GPD" evidence="10">
    <location>
        <begin position="40"/>
        <end position="199"/>
    </location>
</feature>
<dbReference type="OrthoDB" id="9802365at2"/>
<dbReference type="GO" id="GO:0019104">
    <property type="term" value="F:DNA N-glycosylase activity"/>
    <property type="evidence" value="ECO:0007669"/>
    <property type="project" value="UniProtKB-ARBA"/>
</dbReference>
<keyword evidence="11" id="KW-0255">Endonuclease</keyword>
<dbReference type="InterPro" id="IPR003265">
    <property type="entry name" value="HhH-GPD_domain"/>
</dbReference>
<dbReference type="SMART" id="SM00478">
    <property type="entry name" value="ENDO3c"/>
    <property type="match status" value="1"/>
</dbReference>
<evidence type="ECO:0000256" key="2">
    <source>
        <dbReference type="ARBA" id="ARBA00022485"/>
    </source>
</evidence>
<dbReference type="GO" id="GO:0051539">
    <property type="term" value="F:4 iron, 4 sulfur cluster binding"/>
    <property type="evidence" value="ECO:0007669"/>
    <property type="project" value="UniProtKB-KW"/>
</dbReference>
<keyword evidence="8" id="KW-0234">DNA repair</keyword>
<dbReference type="Gene3D" id="1.10.340.30">
    <property type="entry name" value="Hypothetical protein, domain 2"/>
    <property type="match status" value="1"/>
</dbReference>
<evidence type="ECO:0000256" key="5">
    <source>
        <dbReference type="ARBA" id="ARBA00022801"/>
    </source>
</evidence>
<keyword evidence="11" id="KW-0540">Nuclease</keyword>
<dbReference type="InterPro" id="IPR000445">
    <property type="entry name" value="HhH_motif"/>
</dbReference>
<reference evidence="11 12" key="1">
    <citation type="journal article" date="2017" name="Genome Announc.">
        <title>Complete Genome Sequences of Two Acetylene-Fermenting Pelobacter acetylenicus Strains.</title>
        <authorList>
            <person name="Sutton J.M."/>
            <person name="Baesman S.M."/>
            <person name="Fierst J.L."/>
            <person name="Poret-Peterson A.T."/>
            <person name="Oremland R.S."/>
            <person name="Dunlap D.S."/>
            <person name="Akob D.M."/>
        </authorList>
    </citation>
    <scope>NUCLEOTIDE SEQUENCE [LARGE SCALE GENOMIC DNA]</scope>
    <source>
        <strain evidence="11 12">SFB93</strain>
    </source>
</reference>
<evidence type="ECO:0000256" key="8">
    <source>
        <dbReference type="ARBA" id="ARBA00023204"/>
    </source>
</evidence>
<evidence type="ECO:0000256" key="7">
    <source>
        <dbReference type="ARBA" id="ARBA00023014"/>
    </source>
</evidence>
<keyword evidence="6" id="KW-0408">Iron</keyword>
<dbReference type="Proteomes" id="UP000182517">
    <property type="component" value="Chromosome"/>
</dbReference>
<keyword evidence="12" id="KW-1185">Reference proteome</keyword>
<dbReference type="GO" id="GO:0046872">
    <property type="term" value="F:metal ion binding"/>
    <property type="evidence" value="ECO:0007669"/>
    <property type="project" value="UniProtKB-KW"/>
</dbReference>
<organism evidence="11 12">
    <name type="scientific">Syntrophotalea acetylenivorans</name>
    <dbReference type="NCBI Taxonomy" id="1842532"/>
    <lineage>
        <taxon>Bacteria</taxon>
        <taxon>Pseudomonadati</taxon>
        <taxon>Thermodesulfobacteriota</taxon>
        <taxon>Desulfuromonadia</taxon>
        <taxon>Desulfuromonadales</taxon>
        <taxon>Syntrophotaleaceae</taxon>
        <taxon>Syntrophotalea</taxon>
    </lineage>
</organism>
<dbReference type="CDD" id="cd00056">
    <property type="entry name" value="ENDO3c"/>
    <property type="match status" value="1"/>
</dbReference>
<evidence type="ECO:0000313" key="11">
    <source>
        <dbReference type="EMBL" id="APG27786.1"/>
    </source>
</evidence>
<accession>A0A1L3GPC4</accession>
<keyword evidence="9" id="KW-0326">Glycosidase</keyword>
<evidence type="ECO:0000256" key="4">
    <source>
        <dbReference type="ARBA" id="ARBA00022763"/>
    </source>
</evidence>
<keyword evidence="7" id="KW-0411">Iron-sulfur</keyword>
<dbReference type="GO" id="GO:0006284">
    <property type="term" value="P:base-excision repair"/>
    <property type="evidence" value="ECO:0007669"/>
    <property type="project" value="InterPro"/>
</dbReference>
<evidence type="ECO:0000256" key="9">
    <source>
        <dbReference type="ARBA" id="ARBA00023295"/>
    </source>
</evidence>
<dbReference type="Pfam" id="PF00730">
    <property type="entry name" value="HhH-GPD"/>
    <property type="match status" value="1"/>
</dbReference>
<dbReference type="GO" id="GO:0004519">
    <property type="term" value="F:endonuclease activity"/>
    <property type="evidence" value="ECO:0007669"/>
    <property type="project" value="UniProtKB-KW"/>
</dbReference>
<sequence length="225" mass="25369">MEKSLADSLNDIFNRLLEHFGELHWWPADSPFEVVVGAILTQNTNWRNVEMAIAALKEEMSLTARNLLGIERQRLETLIRPAGFFRQKAERLQLFAAHLMTCHAGDLSAMLAGSLSEAREELLQCKGVGPETADSILLYAGGRPSFVVDAYTRRLLSRLGLLNGRESYGQIRELFMTHLPHNSDLFNEYHALIVEQCKQYCRVKPLCSECPLQTDCVAVRSGNFS</sequence>
<dbReference type="Gene3D" id="1.10.1670.10">
    <property type="entry name" value="Helix-hairpin-Helix base-excision DNA repair enzymes (C-terminal)"/>
    <property type="match status" value="1"/>
</dbReference>
<dbReference type="EMBL" id="CP015519">
    <property type="protein sequence ID" value="APG27786.1"/>
    <property type="molecule type" value="Genomic_DNA"/>
</dbReference>
<evidence type="ECO:0000259" key="10">
    <source>
        <dbReference type="SMART" id="SM00478"/>
    </source>
</evidence>
<dbReference type="KEGG" id="pef:A7E78_08010"/>
<dbReference type="SUPFAM" id="SSF48150">
    <property type="entry name" value="DNA-glycosylase"/>
    <property type="match status" value="1"/>
</dbReference>
<proteinExistence type="inferred from homology"/>
<dbReference type="GO" id="GO:0003677">
    <property type="term" value="F:DNA binding"/>
    <property type="evidence" value="ECO:0007669"/>
    <property type="project" value="InterPro"/>
</dbReference>
<dbReference type="RefSeq" id="WP_072283751.1">
    <property type="nucleotide sequence ID" value="NZ_CP015519.1"/>
</dbReference>
<dbReference type="InterPro" id="IPR011257">
    <property type="entry name" value="DNA_glycosylase"/>
</dbReference>
<dbReference type="PANTHER" id="PTHR10359:SF19">
    <property type="entry name" value="DNA REPAIR GLYCOSYLASE MJ1434-RELATED"/>
    <property type="match status" value="1"/>
</dbReference>
<protein>
    <submittedName>
        <fullName evidence="11">Endonuclease</fullName>
    </submittedName>
</protein>
<gene>
    <name evidence="11" type="ORF">A7E78_08010</name>
</gene>
<evidence type="ECO:0000256" key="3">
    <source>
        <dbReference type="ARBA" id="ARBA00022723"/>
    </source>
</evidence>
<name>A0A1L3GPC4_9BACT</name>
<evidence type="ECO:0000313" key="12">
    <source>
        <dbReference type="Proteomes" id="UP000182517"/>
    </source>
</evidence>
<comment type="similarity">
    <text evidence="1">Belongs to the Nth/MutY family.</text>
</comment>
<keyword evidence="5" id="KW-0378">Hydrolase</keyword>
<dbReference type="Pfam" id="PF00633">
    <property type="entry name" value="HHH"/>
    <property type="match status" value="1"/>
</dbReference>
<evidence type="ECO:0000256" key="6">
    <source>
        <dbReference type="ARBA" id="ARBA00023004"/>
    </source>
</evidence>
<dbReference type="PIRSF" id="PIRSF001435">
    <property type="entry name" value="Nth"/>
    <property type="match status" value="1"/>
</dbReference>
<keyword evidence="2" id="KW-0004">4Fe-4S</keyword>
<dbReference type="AlphaFoldDB" id="A0A1L3GPC4"/>
<evidence type="ECO:0000256" key="1">
    <source>
        <dbReference type="ARBA" id="ARBA00008343"/>
    </source>
</evidence>
<keyword evidence="3" id="KW-0479">Metal-binding</keyword>
<dbReference type="STRING" id="1842532.A7E78_08010"/>